<evidence type="ECO:0000313" key="3">
    <source>
        <dbReference type="EMBL" id="GAX79759.1"/>
    </source>
</evidence>
<keyword evidence="2" id="KW-0812">Transmembrane</keyword>
<feature type="transmembrane region" description="Helical" evidence="2">
    <location>
        <begin position="225"/>
        <end position="247"/>
    </location>
</feature>
<evidence type="ECO:0000313" key="4">
    <source>
        <dbReference type="Proteomes" id="UP000232323"/>
    </source>
</evidence>
<dbReference type="STRING" id="1157962.A0A250XA41"/>
<dbReference type="Pfam" id="PF11833">
    <property type="entry name" value="CPP1-like"/>
    <property type="match status" value="1"/>
</dbReference>
<protein>
    <submittedName>
        <fullName evidence="3">Uncharacterized protein</fullName>
    </submittedName>
</protein>
<name>A0A250XA41_9CHLO</name>
<dbReference type="Proteomes" id="UP000232323">
    <property type="component" value="Unassembled WGS sequence"/>
</dbReference>
<feature type="transmembrane region" description="Helical" evidence="2">
    <location>
        <begin position="259"/>
        <end position="279"/>
    </location>
</feature>
<evidence type="ECO:0000256" key="2">
    <source>
        <dbReference type="SAM" id="Phobius"/>
    </source>
</evidence>
<comment type="caution">
    <text evidence="3">The sequence shown here is derived from an EMBL/GenBank/DDBJ whole genome shotgun (WGS) entry which is preliminary data.</text>
</comment>
<proteinExistence type="predicted"/>
<accession>A0A250XA41</accession>
<dbReference type="GO" id="GO:0031969">
    <property type="term" value="C:chloroplast membrane"/>
    <property type="evidence" value="ECO:0007669"/>
    <property type="project" value="TreeGrafter"/>
</dbReference>
<feature type="region of interest" description="Disordered" evidence="1">
    <location>
        <begin position="115"/>
        <end position="136"/>
    </location>
</feature>
<dbReference type="EMBL" id="BEGY01000045">
    <property type="protein sequence ID" value="GAX79759.1"/>
    <property type="molecule type" value="Genomic_DNA"/>
</dbReference>
<sequence length="280" mass="29765">MLNMNLNVTQNFVGPSAVPRPTRVLSSQFKRRHVISRAQEDDYVPRLSSEDAAKILGVSSSSSFDEVLAKKNALLLKAAGDQERVMELEAAYDVVFMQSMKRRITGETNVSTSVRYADVPPEPPRRGPQAQRVSSPKAVGVLKLPSIGRGGGMPGSALAIAPPTQELAVQQSAIFGALGLWAVVQATLESPSAQLSETAGVQLSLALAYSVYTLKENKKMELGKAVALSIGGLVVGALIGTAVQNWLRVDIVPLGAFQSPGVFCTEFVIVGLLMGCLFLV</sequence>
<dbReference type="AlphaFoldDB" id="A0A250XA41"/>
<organism evidence="3 4">
    <name type="scientific">Chlamydomonas eustigma</name>
    <dbReference type="NCBI Taxonomy" id="1157962"/>
    <lineage>
        <taxon>Eukaryota</taxon>
        <taxon>Viridiplantae</taxon>
        <taxon>Chlorophyta</taxon>
        <taxon>core chlorophytes</taxon>
        <taxon>Chlorophyceae</taxon>
        <taxon>CS clade</taxon>
        <taxon>Chlamydomonadales</taxon>
        <taxon>Chlamydomonadaceae</taxon>
        <taxon>Chlamydomonas</taxon>
    </lineage>
</organism>
<keyword evidence="4" id="KW-1185">Reference proteome</keyword>
<keyword evidence="2" id="KW-1133">Transmembrane helix</keyword>
<dbReference type="OrthoDB" id="513574at2759"/>
<evidence type="ECO:0000256" key="1">
    <source>
        <dbReference type="SAM" id="MobiDB-lite"/>
    </source>
</evidence>
<keyword evidence="2" id="KW-0472">Membrane</keyword>
<dbReference type="PANTHER" id="PTHR33372">
    <property type="match status" value="1"/>
</dbReference>
<dbReference type="InterPro" id="IPR021788">
    <property type="entry name" value="CPP1-like"/>
</dbReference>
<dbReference type="PANTHER" id="PTHR33372:SF2">
    <property type="entry name" value="PROTEIN CHAPERONE-LIKE PROTEIN OF POR1, CHLOROPLASTIC"/>
    <property type="match status" value="1"/>
</dbReference>
<gene>
    <name evidence="3" type="ORF">CEUSTIGMA_g7200.t1</name>
</gene>
<reference evidence="3 4" key="1">
    <citation type="submission" date="2017-08" db="EMBL/GenBank/DDBJ databases">
        <title>Acidophilic green algal genome provides insights into adaptation to an acidic environment.</title>
        <authorList>
            <person name="Hirooka S."/>
            <person name="Hirose Y."/>
            <person name="Kanesaki Y."/>
            <person name="Higuchi S."/>
            <person name="Fujiwara T."/>
            <person name="Onuma R."/>
            <person name="Era A."/>
            <person name="Ohbayashi R."/>
            <person name="Uzuka A."/>
            <person name="Nozaki H."/>
            <person name="Yoshikawa H."/>
            <person name="Miyagishima S.Y."/>
        </authorList>
    </citation>
    <scope>NUCLEOTIDE SEQUENCE [LARGE SCALE GENOMIC DNA]</scope>
    <source>
        <strain evidence="3 4">NIES-2499</strain>
    </source>
</reference>